<dbReference type="Gene3D" id="1.20.1420.20">
    <property type="entry name" value="M75 peptidase, HXXE motif"/>
    <property type="match status" value="1"/>
</dbReference>
<evidence type="ECO:0000313" key="11">
    <source>
        <dbReference type="Proteomes" id="UP001138672"/>
    </source>
</evidence>
<dbReference type="EC" id="1.11.1.5" evidence="9"/>
<dbReference type="InterPro" id="IPR004852">
    <property type="entry name" value="Di-haem_cyt_c_peroxidsae"/>
</dbReference>
<dbReference type="EMBL" id="JAGGJQ010000007">
    <property type="protein sequence ID" value="MBP1840626.1"/>
    <property type="molecule type" value="Genomic_DNA"/>
</dbReference>
<proteinExistence type="predicted"/>
<dbReference type="Proteomes" id="UP001138672">
    <property type="component" value="Unassembled WGS sequence"/>
</dbReference>
<organism evidence="9 11">
    <name type="scientific">Formosa algae</name>
    <dbReference type="NCBI Taxonomy" id="225843"/>
    <lineage>
        <taxon>Bacteria</taxon>
        <taxon>Pseudomonadati</taxon>
        <taxon>Bacteroidota</taxon>
        <taxon>Flavobacteriia</taxon>
        <taxon>Flavobacteriales</taxon>
        <taxon>Flavobacteriaceae</taxon>
        <taxon>Formosa</taxon>
    </lineage>
</organism>
<accession>A0A9X0YL65</accession>
<dbReference type="GO" id="GO:0004130">
    <property type="term" value="F:cytochrome-c peroxidase activity"/>
    <property type="evidence" value="ECO:0007669"/>
    <property type="project" value="UniProtKB-EC"/>
</dbReference>
<dbReference type="SUPFAM" id="SSF46626">
    <property type="entry name" value="Cytochrome c"/>
    <property type="match status" value="2"/>
</dbReference>
<keyword evidence="4" id="KW-0732">Signal</keyword>
<dbReference type="Proteomes" id="UP001231587">
    <property type="component" value="Unassembled WGS sequence"/>
</dbReference>
<dbReference type="InterPro" id="IPR036909">
    <property type="entry name" value="Cyt_c-like_dom_sf"/>
</dbReference>
<dbReference type="GO" id="GO:0030313">
    <property type="term" value="C:cell envelope"/>
    <property type="evidence" value="ECO:0007669"/>
    <property type="project" value="UniProtKB-SubCell"/>
</dbReference>
<keyword evidence="2 7" id="KW-0349">Heme</keyword>
<evidence type="ECO:0000313" key="9">
    <source>
        <dbReference type="EMBL" id="MBP1840626.1"/>
    </source>
</evidence>
<dbReference type="GO" id="GO:0009055">
    <property type="term" value="F:electron transfer activity"/>
    <property type="evidence" value="ECO:0007669"/>
    <property type="project" value="InterPro"/>
</dbReference>
<evidence type="ECO:0000259" key="8">
    <source>
        <dbReference type="PROSITE" id="PS51007"/>
    </source>
</evidence>
<evidence type="ECO:0000256" key="6">
    <source>
        <dbReference type="ARBA" id="ARBA00023004"/>
    </source>
</evidence>
<dbReference type="GO" id="GO:0046872">
    <property type="term" value="F:metal ion binding"/>
    <property type="evidence" value="ECO:0007669"/>
    <property type="project" value="UniProtKB-KW"/>
</dbReference>
<keyword evidence="6 7" id="KW-0408">Iron</keyword>
<keyword evidence="5 9" id="KW-0560">Oxidoreductase</keyword>
<dbReference type="RefSeq" id="WP_083495609.1">
    <property type="nucleotide sequence ID" value="NZ_JAGGJQ010000007.1"/>
</dbReference>
<dbReference type="GO" id="GO:0020037">
    <property type="term" value="F:heme binding"/>
    <property type="evidence" value="ECO:0007669"/>
    <property type="project" value="InterPro"/>
</dbReference>
<protein>
    <submittedName>
        <fullName evidence="9">Cytochrome c peroxidase</fullName>
        <ecNumber evidence="9">1.11.1.5</ecNumber>
    </submittedName>
</protein>
<dbReference type="Gene3D" id="1.10.760.10">
    <property type="entry name" value="Cytochrome c-like domain"/>
    <property type="match status" value="2"/>
</dbReference>
<dbReference type="PROSITE" id="PS51007">
    <property type="entry name" value="CYTC"/>
    <property type="match status" value="1"/>
</dbReference>
<evidence type="ECO:0000313" key="10">
    <source>
        <dbReference type="EMBL" id="MDQ0335961.1"/>
    </source>
</evidence>
<feature type="domain" description="Cytochrome c" evidence="8">
    <location>
        <begin position="472"/>
        <end position="618"/>
    </location>
</feature>
<evidence type="ECO:0000256" key="4">
    <source>
        <dbReference type="ARBA" id="ARBA00022729"/>
    </source>
</evidence>
<evidence type="ECO:0000256" key="1">
    <source>
        <dbReference type="ARBA" id="ARBA00004196"/>
    </source>
</evidence>
<dbReference type="OrthoDB" id="9805202at2"/>
<dbReference type="PANTHER" id="PTHR30600:SF10">
    <property type="entry name" value="BLL6722 PROTEIN"/>
    <property type="match status" value="1"/>
</dbReference>
<dbReference type="EMBL" id="JAUSUU010000007">
    <property type="protein sequence ID" value="MDQ0335961.1"/>
    <property type="molecule type" value="Genomic_DNA"/>
</dbReference>
<evidence type="ECO:0000256" key="5">
    <source>
        <dbReference type="ARBA" id="ARBA00023002"/>
    </source>
</evidence>
<dbReference type="Pfam" id="PF03150">
    <property type="entry name" value="CCP_MauG"/>
    <property type="match status" value="1"/>
</dbReference>
<gene>
    <name evidence="9" type="ORF">J2Z56_002556</name>
    <name evidence="10" type="ORF">J2Z57_002413</name>
</gene>
<comment type="subcellular location">
    <subcellularLocation>
        <location evidence="1">Cell envelope</location>
    </subcellularLocation>
</comment>
<keyword evidence="3 7" id="KW-0479">Metal-binding</keyword>
<reference evidence="9" key="1">
    <citation type="submission" date="2021-03" db="EMBL/GenBank/DDBJ databases">
        <title>Genomic Encyclopedia of Type Strains, Phase IV (KMG-IV): sequencing the most valuable type-strain genomes for metagenomic binning, comparative biology and taxonomic classification.</title>
        <authorList>
            <person name="Goeker M."/>
        </authorList>
    </citation>
    <scope>NUCLEOTIDE SEQUENCE</scope>
    <source>
        <strain evidence="9">DSM 15523</strain>
        <strain evidence="10 12">DSM 16476</strain>
    </source>
</reference>
<evidence type="ECO:0000313" key="12">
    <source>
        <dbReference type="Proteomes" id="UP001231587"/>
    </source>
</evidence>
<keyword evidence="12" id="KW-1185">Reference proteome</keyword>
<evidence type="ECO:0000256" key="3">
    <source>
        <dbReference type="ARBA" id="ARBA00022723"/>
    </source>
</evidence>
<keyword evidence="9" id="KW-0575">Peroxidase</keyword>
<dbReference type="InterPro" id="IPR038352">
    <property type="entry name" value="Imelysin_sf"/>
</dbReference>
<dbReference type="AlphaFoldDB" id="A0A9X0YL65"/>
<evidence type="ECO:0000256" key="7">
    <source>
        <dbReference type="PROSITE-ProRule" id="PRU00433"/>
    </source>
</evidence>
<dbReference type="InterPro" id="IPR009056">
    <property type="entry name" value="Cyt_c-like_dom"/>
</dbReference>
<sequence>MKKISLLILTVMVCFFMLSGRKTTLVYQANTIPKEVELWYTTHFYKFQDEVNTLADLANKSTSVNDYDALRTQIKKTRLIYKNIEFIFDYYQTPYNGTYINGAPLPKISEYFEADQVIAPCGLQALDEAVFEVESIENLNHIKDLVTGLKTRVDFITKTHLPIQLKSSQIIECIRSGMVRIFTLGVTGYDTPGSVNGIEESLQSMKSMEQAFMFFEHGMYAEAKPKFKQIKRLFKSGQKMLNGQTNFNDLNRLVFLKEVVNPLYSELLEFQNENNIKLEPYKKHAQDYQAKNIFNINFLKSNFFSELVYLPLDNPKTIALGELLFKDPQLSNKNIMSCLTCHNPEKAFTDGLPKSRSNRAGVFTSRNSPTILNAGYSTRYFLDMRAFDLEKQVMHVVDNDLEFNTDFKTIVRKLNSNSEYVNMFKAAYGDISKVYINERSVSNALAAYVNSLKSFNSAFDQYVRNESDEYPEDAKRGFNLFMGKAACGSCHFAPMFNGTIPPFYLDSESEVLGITQGFDSINPKLDTDLGRMNNGLSGDHQPYYKNSFKTVTIRNIALTAPYMHNGSFETLEEVLEFYNLGGGAGMGLEVENQTLPDTPLDLSKQDIKDIIAFMETLTDVSEYVN</sequence>
<name>A0A9X0YL65_9FLAO</name>
<dbReference type="PANTHER" id="PTHR30600">
    <property type="entry name" value="CYTOCHROME C PEROXIDASE-RELATED"/>
    <property type="match status" value="1"/>
</dbReference>
<dbReference type="InterPro" id="IPR051395">
    <property type="entry name" value="Cytochrome_c_Peroxidase/MauG"/>
</dbReference>
<evidence type="ECO:0000256" key="2">
    <source>
        <dbReference type="ARBA" id="ARBA00022617"/>
    </source>
</evidence>
<comment type="caution">
    <text evidence="9">The sequence shown here is derived from an EMBL/GenBank/DDBJ whole genome shotgun (WGS) entry which is preliminary data.</text>
</comment>